<dbReference type="EMBL" id="CAJNRF010005888">
    <property type="protein sequence ID" value="CAF2075896.1"/>
    <property type="molecule type" value="Genomic_DNA"/>
</dbReference>
<keyword evidence="2" id="KW-1133">Transmembrane helix</keyword>
<name>A0A816RN31_9BILA</name>
<dbReference type="GO" id="GO:0045202">
    <property type="term" value="C:synapse"/>
    <property type="evidence" value="ECO:0007669"/>
    <property type="project" value="TreeGrafter"/>
</dbReference>
<evidence type="ECO:0000256" key="2">
    <source>
        <dbReference type="SAM" id="Phobius"/>
    </source>
</evidence>
<gene>
    <name evidence="3" type="ORF">WKI299_LOCUS15124</name>
</gene>
<dbReference type="Proteomes" id="UP000663856">
    <property type="component" value="Unassembled WGS sequence"/>
</dbReference>
<accession>A0A816RN31</accession>
<comment type="similarity">
    <text evidence="1">Belongs to the SEC8 family.</text>
</comment>
<dbReference type="GO" id="GO:0015031">
    <property type="term" value="P:protein transport"/>
    <property type="evidence" value="ECO:0007669"/>
    <property type="project" value="UniProtKB-KW"/>
</dbReference>
<evidence type="ECO:0000313" key="4">
    <source>
        <dbReference type="Proteomes" id="UP000663856"/>
    </source>
</evidence>
<dbReference type="AlphaFoldDB" id="A0A816RN31"/>
<protein>
    <recommendedName>
        <fullName evidence="1">Exocyst complex component Sec8</fullName>
    </recommendedName>
</protein>
<evidence type="ECO:0000313" key="3">
    <source>
        <dbReference type="EMBL" id="CAF2075896.1"/>
    </source>
</evidence>
<organism evidence="3 4">
    <name type="scientific">Rotaria magnacalcarata</name>
    <dbReference type="NCBI Taxonomy" id="392030"/>
    <lineage>
        <taxon>Eukaryota</taxon>
        <taxon>Metazoa</taxon>
        <taxon>Spiralia</taxon>
        <taxon>Gnathifera</taxon>
        <taxon>Rotifera</taxon>
        <taxon>Eurotatoria</taxon>
        <taxon>Bdelloidea</taxon>
        <taxon>Philodinida</taxon>
        <taxon>Philodinidae</taxon>
        <taxon>Rotaria</taxon>
    </lineage>
</organism>
<dbReference type="GO" id="GO:0006612">
    <property type="term" value="P:protein targeting to membrane"/>
    <property type="evidence" value="ECO:0007669"/>
    <property type="project" value="UniProtKB-UniRule"/>
</dbReference>
<keyword evidence="2" id="KW-0472">Membrane</keyword>
<dbReference type="PANTHER" id="PTHR14146">
    <property type="entry name" value="EXOCYST COMPLEX COMPONENT 4"/>
    <property type="match status" value="1"/>
</dbReference>
<keyword evidence="1" id="KW-0813">Transport</keyword>
<dbReference type="InterPro" id="IPR039682">
    <property type="entry name" value="Sec8/EXOC4"/>
</dbReference>
<reference evidence="3" key="1">
    <citation type="submission" date="2021-02" db="EMBL/GenBank/DDBJ databases">
        <authorList>
            <person name="Nowell W R."/>
        </authorList>
    </citation>
    <scope>NUCLEOTIDE SEQUENCE</scope>
</reference>
<dbReference type="GO" id="GO:0032584">
    <property type="term" value="C:growth cone membrane"/>
    <property type="evidence" value="ECO:0007669"/>
    <property type="project" value="TreeGrafter"/>
</dbReference>
<keyword evidence="1" id="KW-0653">Protein transport</keyword>
<dbReference type="GO" id="GO:0090522">
    <property type="term" value="P:vesicle tethering involved in exocytosis"/>
    <property type="evidence" value="ECO:0007669"/>
    <property type="project" value="UniProtKB-UniRule"/>
</dbReference>
<keyword evidence="1" id="KW-0268">Exocytosis</keyword>
<dbReference type="GO" id="GO:0000145">
    <property type="term" value="C:exocyst"/>
    <property type="evidence" value="ECO:0007669"/>
    <property type="project" value="UniProtKB-UniRule"/>
</dbReference>
<feature type="transmembrane region" description="Helical" evidence="2">
    <location>
        <begin position="283"/>
        <end position="303"/>
    </location>
</feature>
<dbReference type="PANTHER" id="PTHR14146:SF0">
    <property type="entry name" value="EXOCYST COMPLEX COMPONENT 4"/>
    <property type="match status" value="1"/>
</dbReference>
<comment type="function">
    <text evidence="1">Component of the exocyst complex involved in the docking of exocytic vesicles with fusion sites on the plasma membrane.</text>
</comment>
<keyword evidence="2" id="KW-0812">Transmembrane</keyword>
<evidence type="ECO:0000256" key="1">
    <source>
        <dbReference type="RuleBase" id="RU367079"/>
    </source>
</evidence>
<dbReference type="GO" id="GO:0007268">
    <property type="term" value="P:chemical synaptic transmission"/>
    <property type="evidence" value="ECO:0007669"/>
    <property type="project" value="TreeGrafter"/>
</dbReference>
<proteinExistence type="inferred from homology"/>
<comment type="caution">
    <text evidence="3">The sequence shown here is derived from an EMBL/GenBank/DDBJ whole genome shotgun (WGS) entry which is preliminary data.</text>
</comment>
<sequence length="322" mass="37165">MTSYLQEQNRFALKQETTTTTATAATSYKQYVCKPNYRNITAVHDILQRIIEDIDASFKLYPTKRILDRKLTEFIRDRFIGRVIKDIRESAQLSSSTTAADRNRLADYQNEMNLDDICTSYKHIKLLANIHESLDWLYCKLSYYFDILDKCLNDTKHLDALTQTTITSGYASRSLKQNHHQYDQLKLSRVNLEIFSNAMKTTLTLPYDILLPRSSNPTIPIGSDVGSVDLDCFYHLPLLFCNASHYEYVDDTDSDENTMTLSCDLTRLQETLHPSLNEKKFSFLFQSLGFILATILICSAPHFNHITETDVAKIYRNIFAIE</sequence>
<dbReference type="GO" id="GO:0006893">
    <property type="term" value="P:Golgi to plasma membrane transport"/>
    <property type="evidence" value="ECO:0007669"/>
    <property type="project" value="TreeGrafter"/>
</dbReference>